<gene>
    <name evidence="14" type="ORF">EMO89_08895</name>
</gene>
<keyword evidence="11" id="KW-0786">Thiamine pyrophosphate</keyword>
<evidence type="ECO:0000256" key="7">
    <source>
        <dbReference type="ARBA" id="ARBA00022679"/>
    </source>
</evidence>
<dbReference type="RefSeq" id="WP_150381766.1">
    <property type="nucleotide sequence ID" value="NZ_RZUI01000012.1"/>
</dbReference>
<dbReference type="GO" id="GO:0005829">
    <property type="term" value="C:cytosol"/>
    <property type="evidence" value="ECO:0007669"/>
    <property type="project" value="TreeGrafter"/>
</dbReference>
<dbReference type="GO" id="GO:0000287">
    <property type="term" value="F:magnesium ion binding"/>
    <property type="evidence" value="ECO:0007669"/>
    <property type="project" value="UniProtKB-ARBA"/>
</dbReference>
<dbReference type="Pfam" id="PF13292">
    <property type="entry name" value="DXP_synthase_N"/>
    <property type="match status" value="1"/>
</dbReference>
<evidence type="ECO:0000256" key="1">
    <source>
        <dbReference type="ARBA" id="ARBA00001946"/>
    </source>
</evidence>
<dbReference type="Pfam" id="PF02780">
    <property type="entry name" value="Transketolase_C"/>
    <property type="match status" value="1"/>
</dbReference>
<keyword evidence="10" id="KW-0784">Thiamine biosynthesis</keyword>
<dbReference type="AlphaFoldDB" id="A0A5M9ZM80"/>
<dbReference type="OrthoDB" id="9803371at2"/>
<dbReference type="GO" id="GO:0016114">
    <property type="term" value="P:terpenoid biosynthetic process"/>
    <property type="evidence" value="ECO:0007669"/>
    <property type="project" value="InterPro"/>
</dbReference>
<dbReference type="CDD" id="cd07033">
    <property type="entry name" value="TPP_PYR_DXS_TK_like"/>
    <property type="match status" value="1"/>
</dbReference>
<evidence type="ECO:0000256" key="9">
    <source>
        <dbReference type="ARBA" id="ARBA00022842"/>
    </source>
</evidence>
<evidence type="ECO:0000313" key="15">
    <source>
        <dbReference type="Proteomes" id="UP000412028"/>
    </source>
</evidence>
<dbReference type="CDD" id="cd02007">
    <property type="entry name" value="TPP_DXS"/>
    <property type="match status" value="1"/>
</dbReference>
<comment type="subunit">
    <text evidence="5">Homodimer.</text>
</comment>
<dbReference type="PROSITE" id="PS00801">
    <property type="entry name" value="TRANSKETOLASE_1"/>
    <property type="match status" value="1"/>
</dbReference>
<dbReference type="FunFam" id="3.40.50.970:FF:000010">
    <property type="entry name" value="1-deoxy-D-xylulose-5-phosphate synthase"/>
    <property type="match status" value="1"/>
</dbReference>
<dbReference type="InterPro" id="IPR029061">
    <property type="entry name" value="THDP-binding"/>
</dbReference>
<comment type="similarity">
    <text evidence="4">Belongs to the transketolase family. DXPS subfamily.</text>
</comment>
<name>A0A5M9ZM80_9BIFI</name>
<keyword evidence="9" id="KW-0460">Magnesium</keyword>
<evidence type="ECO:0000256" key="8">
    <source>
        <dbReference type="ARBA" id="ARBA00022723"/>
    </source>
</evidence>
<dbReference type="SMART" id="SM00861">
    <property type="entry name" value="Transket_pyr"/>
    <property type="match status" value="1"/>
</dbReference>
<keyword evidence="12" id="KW-0414">Isoprene biosynthesis</keyword>
<dbReference type="GO" id="GO:0009228">
    <property type="term" value="P:thiamine biosynthetic process"/>
    <property type="evidence" value="ECO:0007669"/>
    <property type="project" value="UniProtKB-KW"/>
</dbReference>
<dbReference type="PANTHER" id="PTHR43322:SF1">
    <property type="entry name" value="1-DEOXY-D-XYLULOSE-5-PHOSPHATE SYNTHASE"/>
    <property type="match status" value="1"/>
</dbReference>
<evidence type="ECO:0000256" key="5">
    <source>
        <dbReference type="ARBA" id="ARBA00011738"/>
    </source>
</evidence>
<evidence type="ECO:0000313" key="14">
    <source>
        <dbReference type="EMBL" id="KAA8828720.1"/>
    </source>
</evidence>
<comment type="cofactor">
    <cofactor evidence="1">
        <name>Mg(2+)</name>
        <dbReference type="ChEBI" id="CHEBI:18420"/>
    </cofactor>
</comment>
<accession>A0A5M9ZM80</accession>
<dbReference type="Gene3D" id="3.40.50.970">
    <property type="match status" value="2"/>
</dbReference>
<evidence type="ECO:0000259" key="13">
    <source>
        <dbReference type="SMART" id="SM00861"/>
    </source>
</evidence>
<evidence type="ECO:0000256" key="12">
    <source>
        <dbReference type="ARBA" id="ARBA00023229"/>
    </source>
</evidence>
<dbReference type="EC" id="2.2.1.7" evidence="6"/>
<dbReference type="Gene3D" id="3.40.50.920">
    <property type="match status" value="1"/>
</dbReference>
<dbReference type="NCBIfam" id="NF008968">
    <property type="entry name" value="PRK12315.1"/>
    <property type="match status" value="1"/>
</dbReference>
<evidence type="ECO:0000256" key="10">
    <source>
        <dbReference type="ARBA" id="ARBA00022977"/>
    </source>
</evidence>
<sequence length="648" mass="69287">MSDFLAGINGPDDLKHLAVDQLPELADEIRSALITFSHAHGGHIGSNLGLVEATIALHYVFDSPRDHIIFDVSHQSYVHKMLTGRRESFTDPTRFGEVTGFTNPLESDHDSFVLGHTGTSISLACGMAKARDLMGGDNNVIALIGDGSLSSAVAFEGLNEAGEFHGNLIIVLNDNEMSIAEDHGGMYDDLAELRASQGRAQRNLFRAMGLDYQYVERGNDVTALVRAFSEVKDIDHPIVVHIHTLKGKGLGAEEGSVESNHWHNPDSAAGAPLNARKTYGMMAMDALAARFNSEPGLLVISPATPGSNGITREWRAAAGSHYIDTGITEEHAVAFAAGVARAGGTPVLATSATFFQRAYDQIHQEFALNQVPGTLLIFGGGISGTDNTHSGAGDIMMFGNVPGLTCLAPTSGRELLDMLAWSTGPADRPVAIRMPGNDVLAAERAGGYPSFTDAFEFGHDEDSPDTAANHVNHVNHVNASVPFTTDTYDDVYGERDITTTTAIGNPWARYAVTRSGSHVAIIGLGDAYPTAEATARELDAHGVTATVIDPHQFSTLDTITLDQLAVSHTVVVTIEDGQLEGGWGAKIASYYGGHTRTDTITNSGTEIPMRVLNFGARKEVTDRIPLSTLRERYRLLPQRIAEAVLAVL</sequence>
<dbReference type="PANTHER" id="PTHR43322">
    <property type="entry name" value="1-D-DEOXYXYLULOSE 5-PHOSPHATE SYNTHASE-RELATED"/>
    <property type="match status" value="1"/>
</dbReference>
<dbReference type="NCBIfam" id="NF003933">
    <property type="entry name" value="PRK05444.2-2"/>
    <property type="match status" value="1"/>
</dbReference>
<protein>
    <recommendedName>
        <fullName evidence="6">1-deoxy-D-xylulose-5-phosphate synthase</fullName>
        <ecNumber evidence="6">2.2.1.7</ecNumber>
    </recommendedName>
</protein>
<dbReference type="InterPro" id="IPR005477">
    <property type="entry name" value="Dxylulose-5-P_synthase"/>
</dbReference>
<reference evidence="14 15" key="1">
    <citation type="journal article" date="2019" name="Syst. Appl. Microbiol.">
        <title>Characterization of Bifidobacterium species in feaces of the Egyptian fruit bat: Description of B. vespertilionis sp. nov. and B. rousetti sp. nov.</title>
        <authorList>
            <person name="Modesto M."/>
            <person name="Satti M."/>
            <person name="Watanabe K."/>
            <person name="Puglisi E."/>
            <person name="Morelli L."/>
            <person name="Huang C.-H."/>
            <person name="Liou J.-S."/>
            <person name="Miyashita M."/>
            <person name="Tamura T."/>
            <person name="Saito S."/>
            <person name="Mori K."/>
            <person name="Huang L."/>
            <person name="Sciavilla P."/>
            <person name="Sandri C."/>
            <person name="Spiezio C."/>
            <person name="Vitali F."/>
            <person name="Cavalieri D."/>
            <person name="Perpetuini G."/>
            <person name="Tofalo R."/>
            <person name="Bonetti A."/>
            <person name="Arita M."/>
            <person name="Mattarelli P."/>
        </authorList>
    </citation>
    <scope>NUCLEOTIDE SEQUENCE [LARGE SCALE GENOMIC DNA]</scope>
    <source>
        <strain evidence="14 15">RST7</strain>
    </source>
</reference>
<feature type="domain" description="Transketolase-like pyrimidine-binding" evidence="13">
    <location>
        <begin position="277"/>
        <end position="442"/>
    </location>
</feature>
<evidence type="ECO:0000256" key="3">
    <source>
        <dbReference type="ARBA" id="ARBA00004980"/>
    </source>
</evidence>
<dbReference type="InterPro" id="IPR005475">
    <property type="entry name" value="Transketolase-like_Pyr-bd"/>
</dbReference>
<dbReference type="InterPro" id="IPR009014">
    <property type="entry name" value="Transketo_C/PFOR_II"/>
</dbReference>
<dbReference type="GO" id="GO:0019288">
    <property type="term" value="P:isopentenyl diphosphate biosynthetic process, methylerythritol 4-phosphate pathway"/>
    <property type="evidence" value="ECO:0007669"/>
    <property type="project" value="TreeGrafter"/>
</dbReference>
<evidence type="ECO:0000256" key="4">
    <source>
        <dbReference type="ARBA" id="ARBA00011081"/>
    </source>
</evidence>
<dbReference type="Pfam" id="PF02779">
    <property type="entry name" value="Transket_pyr"/>
    <property type="match status" value="1"/>
</dbReference>
<dbReference type="Proteomes" id="UP000412028">
    <property type="component" value="Unassembled WGS sequence"/>
</dbReference>
<evidence type="ECO:0000256" key="2">
    <source>
        <dbReference type="ARBA" id="ARBA00001964"/>
    </source>
</evidence>
<dbReference type="GO" id="GO:0008661">
    <property type="term" value="F:1-deoxy-D-xylulose-5-phosphate synthase activity"/>
    <property type="evidence" value="ECO:0007669"/>
    <property type="project" value="UniProtKB-EC"/>
</dbReference>
<proteinExistence type="inferred from homology"/>
<keyword evidence="8" id="KW-0479">Metal-binding</keyword>
<keyword evidence="7 14" id="KW-0808">Transferase</keyword>
<dbReference type="InterPro" id="IPR049557">
    <property type="entry name" value="Transketolase_CS"/>
</dbReference>
<dbReference type="UniPathway" id="UPA00064">
    <property type="reaction ID" value="UER00091"/>
</dbReference>
<evidence type="ECO:0000256" key="6">
    <source>
        <dbReference type="ARBA" id="ARBA00013150"/>
    </source>
</evidence>
<comment type="pathway">
    <text evidence="3">Metabolic intermediate biosynthesis; 1-deoxy-D-xylulose 5-phosphate biosynthesis; 1-deoxy-D-xylulose 5-phosphate from D-glyceraldehyde 3-phosphate and pyruvate: step 1/1.</text>
</comment>
<dbReference type="SUPFAM" id="SSF52922">
    <property type="entry name" value="TK C-terminal domain-like"/>
    <property type="match status" value="1"/>
</dbReference>
<dbReference type="EMBL" id="RZUI01000012">
    <property type="protein sequence ID" value="KAA8828720.1"/>
    <property type="molecule type" value="Genomic_DNA"/>
</dbReference>
<organism evidence="14 15">
    <name type="scientific">Bifidobacterium tissieri</name>
    <dbReference type="NCBI Taxonomy" id="1630162"/>
    <lineage>
        <taxon>Bacteria</taxon>
        <taxon>Bacillati</taxon>
        <taxon>Actinomycetota</taxon>
        <taxon>Actinomycetes</taxon>
        <taxon>Bifidobacteriales</taxon>
        <taxon>Bifidobacteriaceae</taxon>
        <taxon>Bifidobacterium</taxon>
    </lineage>
</organism>
<dbReference type="InterPro" id="IPR033248">
    <property type="entry name" value="Transketolase_C"/>
</dbReference>
<comment type="cofactor">
    <cofactor evidence="2">
        <name>thiamine diphosphate</name>
        <dbReference type="ChEBI" id="CHEBI:58937"/>
    </cofactor>
</comment>
<evidence type="ECO:0000256" key="11">
    <source>
        <dbReference type="ARBA" id="ARBA00023052"/>
    </source>
</evidence>
<comment type="caution">
    <text evidence="14">The sequence shown here is derived from an EMBL/GenBank/DDBJ whole genome shotgun (WGS) entry which is preliminary data.</text>
</comment>
<dbReference type="SUPFAM" id="SSF52518">
    <property type="entry name" value="Thiamin diphosphate-binding fold (THDP-binding)"/>
    <property type="match status" value="2"/>
</dbReference>